<protein>
    <submittedName>
        <fullName evidence="2">Uncharacterized protein</fullName>
    </submittedName>
</protein>
<feature type="transmembrane region" description="Helical" evidence="1">
    <location>
        <begin position="123"/>
        <end position="139"/>
    </location>
</feature>
<feature type="transmembrane region" description="Helical" evidence="1">
    <location>
        <begin position="12"/>
        <end position="37"/>
    </location>
</feature>
<keyword evidence="1" id="KW-1133">Transmembrane helix</keyword>
<proteinExistence type="predicted"/>
<accession>F0QXR7</accession>
<feature type="transmembrane region" description="Helical" evidence="1">
    <location>
        <begin position="208"/>
        <end position="230"/>
    </location>
</feature>
<dbReference type="AlphaFoldDB" id="F0QXR7"/>
<sequence length="251" mass="29176">MILRNTNRKVHVISWIWIAIYLWFGYFLLLSNHFISVNFSKDIWNKPSPYTFGLKEYLASLVYISLICILFIVVMAKDLQKLSISKAYEEGISKRALYGFSISFASSAPLFILIKGILWPSNLFYIFVFSVIISIWIYYKLEEMFIEPEFERWSIEALKLLHDAELRISLQLASIITLGAFAGILVLWLNVLLPSIPIEARTSSYSLLFQAVIAFIIIHLLFGLWMAYFVPILRRLSRIRLIINKKCAETN</sequence>
<organism evidence="2 3">
    <name type="scientific">Vulcanisaeta moutnovskia (strain 768-28)</name>
    <dbReference type="NCBI Taxonomy" id="985053"/>
    <lineage>
        <taxon>Archaea</taxon>
        <taxon>Thermoproteota</taxon>
        <taxon>Thermoprotei</taxon>
        <taxon>Thermoproteales</taxon>
        <taxon>Thermoproteaceae</taxon>
        <taxon>Vulcanisaeta</taxon>
    </lineage>
</organism>
<keyword evidence="3" id="KW-1185">Reference proteome</keyword>
<dbReference type="Proteomes" id="UP000007485">
    <property type="component" value="Chromosome"/>
</dbReference>
<feature type="transmembrane region" description="Helical" evidence="1">
    <location>
        <begin position="97"/>
        <end position="117"/>
    </location>
</feature>
<dbReference type="KEGG" id="vmo:VMUT_1023"/>
<evidence type="ECO:0000313" key="3">
    <source>
        <dbReference type="Proteomes" id="UP000007485"/>
    </source>
</evidence>
<evidence type="ECO:0000313" key="2">
    <source>
        <dbReference type="EMBL" id="ADY01230.1"/>
    </source>
</evidence>
<dbReference type="EMBL" id="CP002529">
    <property type="protein sequence ID" value="ADY01230.1"/>
    <property type="molecule type" value="Genomic_DNA"/>
</dbReference>
<gene>
    <name evidence="2" type="ordered locus">VMUT_1023</name>
</gene>
<evidence type="ECO:0000256" key="1">
    <source>
        <dbReference type="SAM" id="Phobius"/>
    </source>
</evidence>
<reference evidence="2 3" key="1">
    <citation type="journal article" date="2011" name="J. Bacteriol.">
        <title>Complete genome sequence of 'Vulcanisaeta moutnovskia' strain 768-28, a novel member of the hyperthermophilic crenarchaeal genus vulcanisaeta.</title>
        <authorList>
            <person name="Gumerov V.M."/>
            <person name="Mardanov A.V."/>
            <person name="Beletsky A.V."/>
            <person name="Prokofeva M.I."/>
            <person name="Bonch-Osmolovskaya E.A."/>
            <person name="Ravin N.V."/>
            <person name="Skryabin K.G."/>
        </authorList>
    </citation>
    <scope>NUCLEOTIDE SEQUENCE [LARGE SCALE GENOMIC DNA]</scope>
    <source>
        <strain evidence="2 3">768-28</strain>
    </source>
</reference>
<keyword evidence="1" id="KW-0472">Membrane</keyword>
<feature type="transmembrane region" description="Helical" evidence="1">
    <location>
        <begin position="57"/>
        <end position="76"/>
    </location>
</feature>
<name>F0QXR7_VULM7</name>
<keyword evidence="1" id="KW-0812">Transmembrane</keyword>
<feature type="transmembrane region" description="Helical" evidence="1">
    <location>
        <begin position="168"/>
        <end position="188"/>
    </location>
</feature>
<dbReference type="HOGENOM" id="CLU_1105261_0_0_2"/>